<dbReference type="InterPro" id="IPR036770">
    <property type="entry name" value="Ankyrin_rpt-contain_sf"/>
</dbReference>
<dbReference type="SUPFAM" id="SSF48403">
    <property type="entry name" value="Ankyrin repeat"/>
    <property type="match status" value="1"/>
</dbReference>
<dbReference type="InterPro" id="IPR002110">
    <property type="entry name" value="Ankyrin_rpt"/>
</dbReference>
<dbReference type="SMART" id="SM00248">
    <property type="entry name" value="ANK"/>
    <property type="match status" value="6"/>
</dbReference>
<dbReference type="PANTHER" id="PTHR24198:SF165">
    <property type="entry name" value="ANKYRIN REPEAT-CONTAINING PROTEIN-RELATED"/>
    <property type="match status" value="1"/>
</dbReference>
<gene>
    <name evidence="4" type="ORF">AA0117_g8854</name>
</gene>
<feature type="repeat" description="ANK" evidence="3">
    <location>
        <begin position="491"/>
        <end position="512"/>
    </location>
</feature>
<feature type="repeat" description="ANK" evidence="3">
    <location>
        <begin position="559"/>
        <end position="591"/>
    </location>
</feature>
<evidence type="ECO:0000256" key="2">
    <source>
        <dbReference type="ARBA" id="ARBA00023043"/>
    </source>
</evidence>
<dbReference type="PROSITE" id="PS50297">
    <property type="entry name" value="ANK_REP_REGION"/>
    <property type="match status" value="5"/>
</dbReference>
<dbReference type="VEuPathDB" id="FungiDB:CC77DRAFT_894300"/>
<dbReference type="EMBL" id="PDXD01000028">
    <property type="protein sequence ID" value="RYN72070.1"/>
    <property type="molecule type" value="Genomic_DNA"/>
</dbReference>
<sequence>MDPVSTIASVITLIGATGGTIKVIHDTITSFKDAPKDIRRQCKRLECLCVTLNSIVRTCQHLPDECQVDIDLCGIEEFIDEARALEVNLNARKARVAGKNIAKFHESCKWLFSDRQLKRFFESLDQWDTILSQALQVVQIALSNRILTDTSSLISLSRVTLPTPAIAAQTSIIPRSAIPSQTTVSVQDPPTLIHNTQISGRQLASLARIAEPVGMITNYWYQMQLSGLDVGLHGGKVILKRWSRSGREDYTTLVNSQGQHVSLIVAVPCITVRRLKVSVIGFRTLSCGFTLNLRWNLRHYRILPYDHSCFVAIERGDLGYLQQQLVSKELSLSDCATGGYSLLHFAVRYDRAAIVAMLINEGLEADVRNDCGQYVLLSSVISPLLILNRTPLHIAVQQGTNFECARLLLDNGADAFQQDNEGRSALHYFYNDVVRQILLYYADGIDPWMQDRRGLTVLHWVSWSSRSSHRALVSFPHKSGERSSYGVKDIYGRSMLHYAVKRGNADLIGFLLASPDAAAMSMPDLAGETLLHHATESGRPDTINVMLERGIDLDVIDSQGRTVLHHAAMRGNLVAAQRLIELGATHQLSYKDHNDQTPADLACQYASESVQHFFETLGHSGVDIRKRHISLPSETGSSGQSADGMNWNIALLILLAFATMYWSNQASARREISVIQAHT</sequence>
<organism evidence="4 5">
    <name type="scientific">Alternaria alternata</name>
    <name type="common">Alternaria rot fungus</name>
    <name type="synonym">Torula alternata</name>
    <dbReference type="NCBI Taxonomy" id="5599"/>
    <lineage>
        <taxon>Eukaryota</taxon>
        <taxon>Fungi</taxon>
        <taxon>Dikarya</taxon>
        <taxon>Ascomycota</taxon>
        <taxon>Pezizomycotina</taxon>
        <taxon>Dothideomycetes</taxon>
        <taxon>Pleosporomycetidae</taxon>
        <taxon>Pleosporales</taxon>
        <taxon>Pleosporineae</taxon>
        <taxon>Pleosporaceae</taxon>
        <taxon>Alternaria</taxon>
        <taxon>Alternaria sect. Alternaria</taxon>
        <taxon>Alternaria alternata complex</taxon>
    </lineage>
</organism>
<protein>
    <submittedName>
        <fullName evidence="4">Uncharacterized protein</fullName>
    </submittedName>
</protein>
<evidence type="ECO:0000313" key="5">
    <source>
        <dbReference type="Proteomes" id="UP000291422"/>
    </source>
</evidence>
<reference evidence="5" key="1">
    <citation type="journal article" date="2019" name="bioRxiv">
        <title>Genomics, evolutionary history and diagnostics of the Alternaria alternata species group including apple and Asian pear pathotypes.</title>
        <authorList>
            <person name="Armitage A.D."/>
            <person name="Cockerton H.M."/>
            <person name="Sreenivasaprasad S."/>
            <person name="Woodhall J.W."/>
            <person name="Lane C.R."/>
            <person name="Harrison R.J."/>
            <person name="Clarkson J.P."/>
        </authorList>
    </citation>
    <scope>NUCLEOTIDE SEQUENCE [LARGE SCALE GENOMIC DNA]</scope>
    <source>
        <strain evidence="5">FERA 1177</strain>
    </source>
</reference>
<dbReference type="Pfam" id="PF12796">
    <property type="entry name" value="Ank_2"/>
    <property type="match status" value="2"/>
</dbReference>
<feature type="repeat" description="ANK" evidence="3">
    <location>
        <begin position="338"/>
        <end position="370"/>
    </location>
</feature>
<keyword evidence="2 3" id="KW-0040">ANK repeat</keyword>
<dbReference type="AlphaFoldDB" id="A0A4Q4N9D0"/>
<name>A0A4Q4N9D0_ALTAL</name>
<evidence type="ECO:0000313" key="4">
    <source>
        <dbReference type="EMBL" id="RYN72070.1"/>
    </source>
</evidence>
<accession>A0A4Q4N9D0</accession>
<evidence type="ECO:0000256" key="1">
    <source>
        <dbReference type="ARBA" id="ARBA00022737"/>
    </source>
</evidence>
<feature type="repeat" description="ANK" evidence="3">
    <location>
        <begin position="387"/>
        <end position="420"/>
    </location>
</feature>
<dbReference type="Pfam" id="PF00023">
    <property type="entry name" value="Ank"/>
    <property type="match status" value="1"/>
</dbReference>
<comment type="caution">
    <text evidence="4">The sequence shown here is derived from an EMBL/GenBank/DDBJ whole genome shotgun (WGS) entry which is preliminary data.</text>
</comment>
<evidence type="ECO:0000256" key="3">
    <source>
        <dbReference type="PROSITE-ProRule" id="PRU00023"/>
    </source>
</evidence>
<dbReference type="Gene3D" id="1.25.40.20">
    <property type="entry name" value="Ankyrin repeat-containing domain"/>
    <property type="match status" value="2"/>
</dbReference>
<dbReference type="Proteomes" id="UP000291422">
    <property type="component" value="Unassembled WGS sequence"/>
</dbReference>
<dbReference type="PANTHER" id="PTHR24198">
    <property type="entry name" value="ANKYRIN REPEAT AND PROTEIN KINASE DOMAIN-CONTAINING PROTEIN"/>
    <property type="match status" value="1"/>
</dbReference>
<dbReference type="VEuPathDB" id="FungiDB:CC77DRAFT_280242"/>
<feature type="repeat" description="ANK" evidence="3">
    <location>
        <begin position="526"/>
        <end position="558"/>
    </location>
</feature>
<keyword evidence="1" id="KW-0677">Repeat</keyword>
<proteinExistence type="predicted"/>
<dbReference type="PROSITE" id="PS50088">
    <property type="entry name" value="ANK_REPEAT"/>
    <property type="match status" value="5"/>
</dbReference>